<keyword evidence="4 15" id="KW-1003">Cell membrane</keyword>
<feature type="transmembrane region" description="Helical" evidence="15">
    <location>
        <begin position="75"/>
        <end position="95"/>
    </location>
</feature>
<evidence type="ECO:0000256" key="8">
    <source>
        <dbReference type="ARBA" id="ARBA00022840"/>
    </source>
</evidence>
<dbReference type="PROSITE" id="PS00154">
    <property type="entry name" value="ATPASE_E1_E2"/>
    <property type="match status" value="1"/>
</dbReference>
<keyword evidence="6 15" id="KW-0479">Metal-binding</keyword>
<dbReference type="AlphaFoldDB" id="A0A3N1ULT6"/>
<protein>
    <recommendedName>
        <fullName evidence="13">P-type Zn(2+) transporter</fullName>
        <ecNumber evidence="13">7.2.2.12</ecNumber>
    </recommendedName>
</protein>
<dbReference type="GO" id="GO:0016887">
    <property type="term" value="F:ATP hydrolysis activity"/>
    <property type="evidence" value="ECO:0007669"/>
    <property type="project" value="InterPro"/>
</dbReference>
<keyword evidence="11" id="KW-0406">Ion transport</keyword>
<keyword evidence="10 15" id="KW-1133">Transmembrane helix</keyword>
<keyword evidence="9" id="KW-1278">Translocase</keyword>
<keyword evidence="3" id="KW-0813">Transport</keyword>
<evidence type="ECO:0000313" key="17">
    <source>
        <dbReference type="EMBL" id="ROQ92185.1"/>
    </source>
</evidence>
<evidence type="ECO:0000256" key="12">
    <source>
        <dbReference type="ARBA" id="ARBA00023136"/>
    </source>
</evidence>
<feature type="transmembrane region" description="Helical" evidence="15">
    <location>
        <begin position="279"/>
        <end position="302"/>
    </location>
</feature>
<comment type="caution">
    <text evidence="17">The sequence shown here is derived from an EMBL/GenBank/DDBJ whole genome shotgun (WGS) entry which is preliminary data.</text>
</comment>
<dbReference type="RefSeq" id="WP_123290348.1">
    <property type="nucleotide sequence ID" value="NZ_RJVA01000012.1"/>
</dbReference>
<evidence type="ECO:0000256" key="13">
    <source>
        <dbReference type="ARBA" id="ARBA00039097"/>
    </source>
</evidence>
<dbReference type="InterPro" id="IPR027256">
    <property type="entry name" value="P-typ_ATPase_IB"/>
</dbReference>
<dbReference type="EC" id="7.2.2.12" evidence="13"/>
<feature type="transmembrane region" description="Helical" evidence="15">
    <location>
        <begin position="48"/>
        <end position="63"/>
    </location>
</feature>
<evidence type="ECO:0000256" key="7">
    <source>
        <dbReference type="ARBA" id="ARBA00022741"/>
    </source>
</evidence>
<dbReference type="Gene3D" id="3.40.1110.10">
    <property type="entry name" value="Calcium-transporting ATPase, cytoplasmic domain N"/>
    <property type="match status" value="1"/>
</dbReference>
<dbReference type="SUPFAM" id="SSF81665">
    <property type="entry name" value="Calcium ATPase, transmembrane domain M"/>
    <property type="match status" value="1"/>
</dbReference>
<dbReference type="PRINTS" id="PR00119">
    <property type="entry name" value="CATATPASE"/>
</dbReference>
<evidence type="ECO:0000256" key="2">
    <source>
        <dbReference type="ARBA" id="ARBA00006024"/>
    </source>
</evidence>
<dbReference type="GO" id="GO:0005524">
    <property type="term" value="F:ATP binding"/>
    <property type="evidence" value="ECO:0007669"/>
    <property type="project" value="UniProtKB-UniRule"/>
</dbReference>
<feature type="transmembrane region" description="Helical" evidence="15">
    <location>
        <begin position="249"/>
        <end position="267"/>
    </location>
</feature>
<evidence type="ECO:0000256" key="10">
    <source>
        <dbReference type="ARBA" id="ARBA00022989"/>
    </source>
</evidence>
<name>A0A3N1ULT6_9BACT</name>
<keyword evidence="5 15" id="KW-0812">Transmembrane</keyword>
<dbReference type="NCBIfam" id="TIGR01525">
    <property type="entry name" value="ATPase-IB_hvy"/>
    <property type="match status" value="1"/>
</dbReference>
<dbReference type="SUPFAM" id="SSF81653">
    <property type="entry name" value="Calcium ATPase, transduction domain A"/>
    <property type="match status" value="1"/>
</dbReference>
<keyword evidence="7 15" id="KW-0547">Nucleotide-binding</keyword>
<dbReference type="GO" id="GO:0005886">
    <property type="term" value="C:plasma membrane"/>
    <property type="evidence" value="ECO:0007669"/>
    <property type="project" value="UniProtKB-SubCell"/>
</dbReference>
<keyword evidence="18" id="KW-1185">Reference proteome</keyword>
<reference evidence="17 18" key="1">
    <citation type="submission" date="2018-11" db="EMBL/GenBank/DDBJ databases">
        <title>Genomic Encyclopedia of Type Strains, Phase IV (KMG-IV): sequencing the most valuable type-strain genomes for metagenomic binning, comparative biology and taxonomic classification.</title>
        <authorList>
            <person name="Goeker M."/>
        </authorList>
    </citation>
    <scope>NUCLEOTIDE SEQUENCE [LARGE SCALE GENOMIC DNA]</scope>
    <source>
        <strain evidence="17 18">DSM 22027</strain>
    </source>
</reference>
<gene>
    <name evidence="17" type="ORF">EDC27_1876</name>
</gene>
<dbReference type="Gene3D" id="2.70.150.10">
    <property type="entry name" value="Calcium-transporting ATPase, cytoplasmic transduction domain A"/>
    <property type="match status" value="1"/>
</dbReference>
<dbReference type="NCBIfam" id="TIGR01494">
    <property type="entry name" value="ATPase_P-type"/>
    <property type="match status" value="1"/>
</dbReference>
<evidence type="ECO:0000259" key="16">
    <source>
        <dbReference type="Pfam" id="PF00122"/>
    </source>
</evidence>
<dbReference type="InterPro" id="IPR023299">
    <property type="entry name" value="ATPase_P-typ_cyto_dom_N"/>
</dbReference>
<dbReference type="FunFam" id="2.70.150.10:FF:000002">
    <property type="entry name" value="Copper-transporting ATPase 1, putative"/>
    <property type="match status" value="1"/>
</dbReference>
<evidence type="ECO:0000313" key="18">
    <source>
        <dbReference type="Proteomes" id="UP000276223"/>
    </source>
</evidence>
<dbReference type="OrthoDB" id="5496529at2"/>
<dbReference type="InterPro" id="IPR051014">
    <property type="entry name" value="Cation_Transport_ATPase_IB"/>
</dbReference>
<evidence type="ECO:0000256" key="5">
    <source>
        <dbReference type="ARBA" id="ARBA00022692"/>
    </source>
</evidence>
<evidence type="ECO:0000256" key="4">
    <source>
        <dbReference type="ARBA" id="ARBA00022475"/>
    </source>
</evidence>
<feature type="domain" description="P-type ATPase A" evidence="16">
    <location>
        <begin position="129"/>
        <end position="229"/>
    </location>
</feature>
<dbReference type="InterPro" id="IPR023298">
    <property type="entry name" value="ATPase_P-typ_TM_dom_sf"/>
</dbReference>
<evidence type="ECO:0000256" key="11">
    <source>
        <dbReference type="ARBA" id="ARBA00023065"/>
    </source>
</evidence>
<dbReference type="NCBIfam" id="TIGR01512">
    <property type="entry name" value="ATPase-IB2_Cd"/>
    <property type="match status" value="1"/>
</dbReference>
<dbReference type="InterPro" id="IPR036412">
    <property type="entry name" value="HAD-like_sf"/>
</dbReference>
<feature type="transmembrane region" description="Helical" evidence="15">
    <location>
        <begin position="586"/>
        <end position="613"/>
    </location>
</feature>
<dbReference type="Gene3D" id="3.40.50.1000">
    <property type="entry name" value="HAD superfamily/HAD-like"/>
    <property type="match status" value="1"/>
</dbReference>
<dbReference type="Pfam" id="PF00702">
    <property type="entry name" value="Hydrolase"/>
    <property type="match status" value="1"/>
</dbReference>
<dbReference type="PANTHER" id="PTHR48085">
    <property type="entry name" value="CADMIUM/ZINC-TRANSPORTING ATPASE HMA2-RELATED"/>
    <property type="match status" value="1"/>
</dbReference>
<comment type="catalytic activity">
    <reaction evidence="14">
        <text>Zn(2+)(in) + ATP + H2O = Zn(2+)(out) + ADP + phosphate + H(+)</text>
        <dbReference type="Rhea" id="RHEA:20621"/>
        <dbReference type="ChEBI" id="CHEBI:15377"/>
        <dbReference type="ChEBI" id="CHEBI:15378"/>
        <dbReference type="ChEBI" id="CHEBI:29105"/>
        <dbReference type="ChEBI" id="CHEBI:30616"/>
        <dbReference type="ChEBI" id="CHEBI:43474"/>
        <dbReference type="ChEBI" id="CHEBI:456216"/>
        <dbReference type="EC" id="7.2.2.12"/>
    </reaction>
</comment>
<accession>A0A3N1ULT6</accession>
<evidence type="ECO:0000256" key="3">
    <source>
        <dbReference type="ARBA" id="ARBA00022448"/>
    </source>
</evidence>
<dbReference type="InterPro" id="IPR023214">
    <property type="entry name" value="HAD_sf"/>
</dbReference>
<proteinExistence type="inferred from homology"/>
<dbReference type="InterPro" id="IPR044492">
    <property type="entry name" value="P_typ_ATPase_HD_dom"/>
</dbReference>
<dbReference type="InterPro" id="IPR018303">
    <property type="entry name" value="ATPase_P-typ_P_site"/>
</dbReference>
<comment type="subcellular location">
    <subcellularLocation>
        <location evidence="1">Cell membrane</location>
        <topology evidence="1">Multi-pass membrane protein</topology>
    </subcellularLocation>
</comment>
<dbReference type="InterPro" id="IPR001757">
    <property type="entry name" value="P_typ_ATPase"/>
</dbReference>
<dbReference type="PANTHER" id="PTHR48085:SF5">
    <property type="entry name" value="CADMIUM_ZINC-TRANSPORTING ATPASE HMA4-RELATED"/>
    <property type="match status" value="1"/>
</dbReference>
<keyword evidence="8 15" id="KW-0067">ATP-binding</keyword>
<dbReference type="SUPFAM" id="SSF56784">
    <property type="entry name" value="HAD-like"/>
    <property type="match status" value="1"/>
</dbReference>
<dbReference type="PRINTS" id="PR00941">
    <property type="entry name" value="CDATPASE"/>
</dbReference>
<keyword evidence="12 15" id="KW-0472">Membrane</keyword>
<evidence type="ECO:0000256" key="15">
    <source>
        <dbReference type="RuleBase" id="RU362081"/>
    </source>
</evidence>
<evidence type="ECO:0000256" key="9">
    <source>
        <dbReference type="ARBA" id="ARBA00022967"/>
    </source>
</evidence>
<sequence>MEAGQEKAIFEGAWYAYPPVRNALLAGLLTGFSFALAHGGWLPRSAEIAAYLVAMILGGYHWSREGFEELFQERVIGIEILMMAAAVGSAILGMWDEAAFLVFLYGTAEGLEELTYARTRAAIRKLFDLAPHTAQVLRDGQEATVPAQDLKVGDLFLVRPGENIATDGIIVEGRSSVNEAPVTGESMPVAKKEGMRVFAGTFNQEGTLTVQVTATFEDNTLAKMIHLVEEAQEQKGKAQLFIEKFGRMYAPFVLAGAVLLVVLPGTLGLPLRDWMTKAVVFLVAAAPCALVMSTPVAIAAGISKAGRSGVLIKGGVHLENLGKIKVVAFDKTGTLTRGEPTVTDVVPIRGDAARVLSLAYSVERFSEHPLAKAIVKKAEEMEVRPVDVTDFSSLVGYGARATVAGRTVYVGKETLLAKLSQQAPVAAAIEALKKEGKTVILVGTEDALEGLVAIRDEPRPEAKSAIEALHRQGFKVVMLTGDTQLSARALAKELGIDEVRADLKPEDKVLAVKELEKTDGAVAMVGDGINDAPALAQATVGVAMGTAGSDTAIHAADVALMADDLEKLAYATQLGRTARKIARQNIAFSLAILAVLIPAALAGTMSVALAVFVHESSELAAVANGLRVARS</sequence>
<dbReference type="SFLD" id="SFLDF00027">
    <property type="entry name" value="p-type_atpase"/>
    <property type="match status" value="1"/>
</dbReference>
<feature type="transmembrane region" description="Helical" evidence="15">
    <location>
        <begin position="23"/>
        <end position="41"/>
    </location>
</feature>
<dbReference type="GO" id="GO:0016463">
    <property type="term" value="F:P-type zinc transporter activity"/>
    <property type="evidence" value="ECO:0007669"/>
    <property type="project" value="UniProtKB-EC"/>
</dbReference>
<dbReference type="Pfam" id="PF00122">
    <property type="entry name" value="E1-E2_ATPase"/>
    <property type="match status" value="1"/>
</dbReference>
<dbReference type="InterPro" id="IPR008250">
    <property type="entry name" value="ATPase_P-typ_transduc_dom_A_sf"/>
</dbReference>
<dbReference type="SFLD" id="SFLDS00003">
    <property type="entry name" value="Haloacid_Dehalogenase"/>
    <property type="match status" value="1"/>
</dbReference>
<evidence type="ECO:0000256" key="1">
    <source>
        <dbReference type="ARBA" id="ARBA00004651"/>
    </source>
</evidence>
<dbReference type="FunFam" id="3.40.50.1000:FF:000020">
    <property type="entry name" value="Probable cation-transporting P-type ATPase"/>
    <property type="match status" value="1"/>
</dbReference>
<organism evidence="17 18">
    <name type="scientific">Desulfosoma caldarium</name>
    <dbReference type="NCBI Taxonomy" id="610254"/>
    <lineage>
        <taxon>Bacteria</taxon>
        <taxon>Pseudomonadati</taxon>
        <taxon>Thermodesulfobacteriota</taxon>
        <taxon>Syntrophobacteria</taxon>
        <taxon>Syntrophobacterales</taxon>
        <taxon>Syntrophobacteraceae</taxon>
        <taxon>Desulfosoma</taxon>
    </lineage>
</organism>
<dbReference type="Proteomes" id="UP000276223">
    <property type="component" value="Unassembled WGS sequence"/>
</dbReference>
<evidence type="ECO:0000256" key="6">
    <source>
        <dbReference type="ARBA" id="ARBA00022723"/>
    </source>
</evidence>
<dbReference type="EMBL" id="RJVA01000012">
    <property type="protein sequence ID" value="ROQ92185.1"/>
    <property type="molecule type" value="Genomic_DNA"/>
</dbReference>
<dbReference type="InterPro" id="IPR059000">
    <property type="entry name" value="ATPase_P-type_domA"/>
</dbReference>
<comment type="similarity">
    <text evidence="2 15">Belongs to the cation transport ATPase (P-type) (TC 3.A.3) family. Type IB subfamily.</text>
</comment>
<evidence type="ECO:0000256" key="14">
    <source>
        <dbReference type="ARBA" id="ARBA00047308"/>
    </source>
</evidence>
<dbReference type="SFLD" id="SFLDG00002">
    <property type="entry name" value="C1.7:_P-type_atpase_like"/>
    <property type="match status" value="1"/>
</dbReference>
<dbReference type="GO" id="GO:0046872">
    <property type="term" value="F:metal ion binding"/>
    <property type="evidence" value="ECO:0007669"/>
    <property type="project" value="UniProtKB-KW"/>
</dbReference>